<accession>A0A7W7ZGB7</accession>
<dbReference type="InterPro" id="IPR014820">
    <property type="entry name" value="PriCT_1"/>
</dbReference>
<dbReference type="SUPFAM" id="SSF56747">
    <property type="entry name" value="Prim-pol domain"/>
    <property type="match status" value="1"/>
</dbReference>
<dbReference type="EMBL" id="JACHIP010000005">
    <property type="protein sequence ID" value="MBB5059099.1"/>
    <property type="molecule type" value="Genomic_DNA"/>
</dbReference>
<dbReference type="Pfam" id="PF13481">
    <property type="entry name" value="AAA_25"/>
    <property type="match status" value="1"/>
</dbReference>
<feature type="domain" description="Primase C-terminal 1" evidence="1">
    <location>
        <begin position="185"/>
        <end position="252"/>
    </location>
</feature>
<gene>
    <name evidence="3" type="ORF">HDF16_003822</name>
</gene>
<name>A0A7W7ZGB7_9BACT</name>
<evidence type="ECO:0000313" key="4">
    <source>
        <dbReference type="Proteomes" id="UP000540989"/>
    </source>
</evidence>
<evidence type="ECO:0008006" key="5">
    <source>
        <dbReference type="Google" id="ProtNLM"/>
    </source>
</evidence>
<dbReference type="SMART" id="SM00942">
    <property type="entry name" value="PriCT_1"/>
    <property type="match status" value="1"/>
</dbReference>
<dbReference type="Pfam" id="PF09250">
    <property type="entry name" value="Prim-Pol"/>
    <property type="match status" value="1"/>
</dbReference>
<organism evidence="3 4">
    <name type="scientific">Granulicella aggregans</name>
    <dbReference type="NCBI Taxonomy" id="474949"/>
    <lineage>
        <taxon>Bacteria</taxon>
        <taxon>Pseudomonadati</taxon>
        <taxon>Acidobacteriota</taxon>
        <taxon>Terriglobia</taxon>
        <taxon>Terriglobales</taxon>
        <taxon>Acidobacteriaceae</taxon>
        <taxon>Granulicella</taxon>
    </lineage>
</organism>
<comment type="caution">
    <text evidence="3">The sequence shown here is derived from an EMBL/GenBank/DDBJ whole genome shotgun (WGS) entry which is preliminary data.</text>
</comment>
<evidence type="ECO:0000313" key="3">
    <source>
        <dbReference type="EMBL" id="MBB5059099.1"/>
    </source>
</evidence>
<dbReference type="InterPro" id="IPR015330">
    <property type="entry name" value="DNA_primase/pol_bifunc_N"/>
</dbReference>
<dbReference type="AlphaFoldDB" id="A0A7W7ZGB7"/>
<dbReference type="SMART" id="SM00943">
    <property type="entry name" value="Prim-Pol"/>
    <property type="match status" value="1"/>
</dbReference>
<proteinExistence type="predicted"/>
<feature type="domain" description="DNA primase/polymerase bifunctional N-terminal" evidence="2">
    <location>
        <begin position="8"/>
        <end position="172"/>
    </location>
</feature>
<protein>
    <recommendedName>
        <fullName evidence="5">DNA primase/polymerase bifunctional N-terminal domain-containing protein</fullName>
    </recommendedName>
</protein>
<dbReference type="CDD" id="cd04859">
    <property type="entry name" value="Prim_Pol"/>
    <property type="match status" value="1"/>
</dbReference>
<dbReference type="InterPro" id="IPR027417">
    <property type="entry name" value="P-loop_NTPase"/>
</dbReference>
<dbReference type="Proteomes" id="UP000540989">
    <property type="component" value="Unassembled WGS sequence"/>
</dbReference>
<sequence>MTSMLEVALACTARGWHVFPCKPKSKIPATRNGFKDASVDEAQVRAWWERSPDANVAIACGPSRLAVLDIDEGPVQSAEELRAWMASAGLPPTYTVRTGRRVDKKTGEPAFGAQLYYEGAIPDVGLWRLAGGSGQVKSLGGYVMAAGSIHPDSGEAYEVISSSTVAFTPEVVRQLKTGEREALKVVAGKKIPDGAGRHHAMTSVAGGLRAKGLDGEAIYEALVPINPAMCEVPISDDDLKAIAYGVARRYPAGETDPEVVIGKAKEPKEPVDWRTRYATSEQFRDVLPPSFLIRDFLEDGSITAIGAPVAQRKSIVVANVIHALLTGEPLFGHFEVLKRPARILYLCPEMGLVDIASRFKKLGLDSYVGESLFIRTMDDPKLSLTELDEELPGALLILDTITRFVEGNQNDAGDMAKFADLNYAIKRRGATLLLLHHAIKGTGGSMTLDNALRGSTELAAFVTCVWSTQLQDIDAPHTTPSNLKCVKQRGFASEPFQVSCDESFRMTMLGTMGAIKTQKQVSSEAALAEILKHSPDMGLLKLRDALKAAGHKRGVKWIAAAKVAAGGTGVTLTG</sequence>
<keyword evidence="4" id="KW-1185">Reference proteome</keyword>
<evidence type="ECO:0000259" key="1">
    <source>
        <dbReference type="SMART" id="SM00942"/>
    </source>
</evidence>
<evidence type="ECO:0000259" key="2">
    <source>
        <dbReference type="SMART" id="SM00943"/>
    </source>
</evidence>
<dbReference type="Gene3D" id="3.30.720.160">
    <property type="entry name" value="Bifunctional DNA primase/polymerase, N-terminal"/>
    <property type="match status" value="1"/>
</dbReference>
<dbReference type="Gene3D" id="3.40.50.300">
    <property type="entry name" value="P-loop containing nucleotide triphosphate hydrolases"/>
    <property type="match status" value="1"/>
</dbReference>
<reference evidence="3 4" key="1">
    <citation type="submission" date="2020-08" db="EMBL/GenBank/DDBJ databases">
        <title>Genomic Encyclopedia of Type Strains, Phase IV (KMG-V): Genome sequencing to study the core and pangenomes of soil and plant-associated prokaryotes.</title>
        <authorList>
            <person name="Whitman W."/>
        </authorList>
    </citation>
    <scope>NUCLEOTIDE SEQUENCE [LARGE SCALE GENOMIC DNA]</scope>
    <source>
        <strain evidence="3 4">M8UP14</strain>
    </source>
</reference>